<dbReference type="AlphaFoldDB" id="A0A8X6F1M0"/>
<name>A0A8X6F1M0_TRICU</name>
<reference evidence="1" key="1">
    <citation type="submission" date="2020-07" db="EMBL/GenBank/DDBJ databases">
        <title>Multicomponent nature underlies the extraordinary mechanical properties of spider dragline silk.</title>
        <authorList>
            <person name="Kono N."/>
            <person name="Nakamura H."/>
            <person name="Mori M."/>
            <person name="Yoshida Y."/>
            <person name="Ohtoshi R."/>
            <person name="Malay A.D."/>
            <person name="Moran D.A.P."/>
            <person name="Tomita M."/>
            <person name="Numata K."/>
            <person name="Arakawa K."/>
        </authorList>
    </citation>
    <scope>NUCLEOTIDE SEQUENCE</scope>
</reference>
<proteinExistence type="predicted"/>
<protein>
    <submittedName>
        <fullName evidence="1">Uncharacterized protein</fullName>
    </submittedName>
</protein>
<dbReference type="OrthoDB" id="6436099at2759"/>
<sequence>MIRNESFLSEEEKRLKSLQTFKDDHGIIRLKTKIIYRKDSEDFLRPIVLPAKHEVVRRLIYNAHVTTMLTSEITIC</sequence>
<accession>A0A8X6F1M0</accession>
<organism evidence="1 2">
    <name type="scientific">Trichonephila clavata</name>
    <name type="common">Joro spider</name>
    <name type="synonym">Nephila clavata</name>
    <dbReference type="NCBI Taxonomy" id="2740835"/>
    <lineage>
        <taxon>Eukaryota</taxon>
        <taxon>Metazoa</taxon>
        <taxon>Ecdysozoa</taxon>
        <taxon>Arthropoda</taxon>
        <taxon>Chelicerata</taxon>
        <taxon>Arachnida</taxon>
        <taxon>Araneae</taxon>
        <taxon>Araneomorphae</taxon>
        <taxon>Entelegynae</taxon>
        <taxon>Araneoidea</taxon>
        <taxon>Nephilidae</taxon>
        <taxon>Trichonephila</taxon>
    </lineage>
</organism>
<comment type="caution">
    <text evidence="1">The sequence shown here is derived from an EMBL/GenBank/DDBJ whole genome shotgun (WGS) entry which is preliminary data.</text>
</comment>
<gene>
    <name evidence="1" type="ORF">TNCT_362751</name>
</gene>
<keyword evidence="2" id="KW-1185">Reference proteome</keyword>
<dbReference type="Proteomes" id="UP000887116">
    <property type="component" value="Unassembled WGS sequence"/>
</dbReference>
<evidence type="ECO:0000313" key="1">
    <source>
        <dbReference type="EMBL" id="GFQ68590.1"/>
    </source>
</evidence>
<evidence type="ECO:0000313" key="2">
    <source>
        <dbReference type="Proteomes" id="UP000887116"/>
    </source>
</evidence>
<dbReference type="EMBL" id="BMAO01010653">
    <property type="protein sequence ID" value="GFQ68590.1"/>
    <property type="molecule type" value="Genomic_DNA"/>
</dbReference>